<comment type="similarity">
    <text evidence="1">Belongs to the prefoldin subunit alpha family.</text>
</comment>
<dbReference type="Pfam" id="PF02996">
    <property type="entry name" value="Prefoldin"/>
    <property type="match status" value="1"/>
</dbReference>
<sequence length="241" mass="26834">MAPNVCFLSVVYLVESTRLSSLLDPRMMICGDESLVGRTLTEASLSAGRREGASITLSKVDLDLSGVGKTAESALSCSRFSSPSFCRILATFARILANELESVSILVPEQILEFKRQLNGELEHLETSYQALKTAQAKYQDCGDNVQRINANDKKALLVPLTSSLYVPGKVKDSDKFLIDVGTGYYIEKTTEQALRFFQNRLTKLTEDSKKLSQLINEKVQAVERVDGILRTKIMEREKKQ</sequence>
<dbReference type="GO" id="GO:1990115">
    <property type="term" value="P:RNA polymerase III assembly"/>
    <property type="evidence" value="ECO:0007669"/>
    <property type="project" value="TreeGrafter"/>
</dbReference>
<keyword evidence="3" id="KW-1185">Reference proteome</keyword>
<dbReference type="GO" id="GO:0006457">
    <property type="term" value="P:protein folding"/>
    <property type="evidence" value="ECO:0007669"/>
    <property type="project" value="InterPro"/>
</dbReference>
<dbReference type="EMBL" id="JAEUBD010001178">
    <property type="protein sequence ID" value="KAH3664465.1"/>
    <property type="molecule type" value="Genomic_DNA"/>
</dbReference>
<dbReference type="Gene3D" id="1.10.287.370">
    <property type="match status" value="1"/>
</dbReference>
<dbReference type="PANTHER" id="PTHR12674:SF2">
    <property type="entry name" value="PREFOLDIN SUBUNIT 5"/>
    <property type="match status" value="1"/>
</dbReference>
<dbReference type="PANTHER" id="PTHR12674">
    <property type="entry name" value="PREFOLDIN SUBUNIT 5"/>
    <property type="match status" value="1"/>
</dbReference>
<evidence type="ECO:0008006" key="4">
    <source>
        <dbReference type="Google" id="ProtNLM"/>
    </source>
</evidence>
<dbReference type="GO" id="GO:1990114">
    <property type="term" value="P:RNA polymerase II core complex assembly"/>
    <property type="evidence" value="ECO:0007669"/>
    <property type="project" value="TreeGrafter"/>
</dbReference>
<evidence type="ECO:0000313" key="2">
    <source>
        <dbReference type="EMBL" id="KAH3664465.1"/>
    </source>
</evidence>
<dbReference type="Proteomes" id="UP000788993">
    <property type="component" value="Unassembled WGS sequence"/>
</dbReference>
<evidence type="ECO:0000313" key="3">
    <source>
        <dbReference type="Proteomes" id="UP000788993"/>
    </source>
</evidence>
<dbReference type="InterPro" id="IPR011599">
    <property type="entry name" value="PFD_alpha_archaea"/>
</dbReference>
<protein>
    <recommendedName>
        <fullName evidence="4">Prefoldin subunit 5</fullName>
    </recommendedName>
</protein>
<proteinExistence type="inferred from homology"/>
<name>A0A9P8P3N6_9ASCO</name>
<dbReference type="InterPro" id="IPR009053">
    <property type="entry name" value="Prefoldin"/>
</dbReference>
<evidence type="ECO:0000256" key="1">
    <source>
        <dbReference type="ARBA" id="ARBA00010048"/>
    </source>
</evidence>
<accession>A0A9P8P3N6</accession>
<dbReference type="GO" id="GO:0016272">
    <property type="term" value="C:prefoldin complex"/>
    <property type="evidence" value="ECO:0007669"/>
    <property type="project" value="InterPro"/>
</dbReference>
<gene>
    <name evidence="2" type="ORF">OGATHE_003280</name>
</gene>
<dbReference type="InterPro" id="IPR004127">
    <property type="entry name" value="Prefoldin_subunit_alpha"/>
</dbReference>
<dbReference type="SUPFAM" id="SSF46579">
    <property type="entry name" value="Prefoldin"/>
    <property type="match status" value="1"/>
</dbReference>
<comment type="caution">
    <text evidence="2">The sequence shown here is derived from an EMBL/GenBank/DDBJ whole genome shotgun (WGS) entry which is preliminary data.</text>
</comment>
<reference evidence="2" key="2">
    <citation type="submission" date="2021-01" db="EMBL/GenBank/DDBJ databases">
        <authorList>
            <person name="Schikora-Tamarit M.A."/>
        </authorList>
    </citation>
    <scope>NUCLEOTIDE SEQUENCE</scope>
    <source>
        <strain evidence="2">NCAIM Y.01608</strain>
    </source>
</reference>
<dbReference type="GO" id="GO:0051082">
    <property type="term" value="F:unfolded protein binding"/>
    <property type="evidence" value="ECO:0007669"/>
    <property type="project" value="InterPro"/>
</dbReference>
<reference evidence="2" key="1">
    <citation type="journal article" date="2021" name="Open Biol.">
        <title>Shared evolutionary footprints suggest mitochondrial oxidative damage underlies multiple complex I losses in fungi.</title>
        <authorList>
            <person name="Schikora-Tamarit M.A."/>
            <person name="Marcet-Houben M."/>
            <person name="Nosek J."/>
            <person name="Gabaldon T."/>
        </authorList>
    </citation>
    <scope>NUCLEOTIDE SEQUENCE</scope>
    <source>
        <strain evidence="2">NCAIM Y.01608</strain>
    </source>
</reference>
<organism evidence="2 3">
    <name type="scientific">Ogataea polymorpha</name>
    <dbReference type="NCBI Taxonomy" id="460523"/>
    <lineage>
        <taxon>Eukaryota</taxon>
        <taxon>Fungi</taxon>
        <taxon>Dikarya</taxon>
        <taxon>Ascomycota</taxon>
        <taxon>Saccharomycotina</taxon>
        <taxon>Pichiomycetes</taxon>
        <taxon>Pichiales</taxon>
        <taxon>Pichiaceae</taxon>
        <taxon>Ogataea</taxon>
    </lineage>
</organism>
<dbReference type="AlphaFoldDB" id="A0A9P8P3N6"/>
<dbReference type="NCBIfam" id="TIGR00293">
    <property type="entry name" value="prefoldin subunit alpha"/>
    <property type="match status" value="1"/>
</dbReference>
<dbReference type="GO" id="GO:1990113">
    <property type="term" value="P:RNA polymerase I assembly"/>
    <property type="evidence" value="ECO:0007669"/>
    <property type="project" value="TreeGrafter"/>
</dbReference>
<dbReference type="GO" id="GO:0005737">
    <property type="term" value="C:cytoplasm"/>
    <property type="evidence" value="ECO:0007669"/>
    <property type="project" value="TreeGrafter"/>
</dbReference>
<dbReference type="CDD" id="cd23157">
    <property type="entry name" value="Prefoldin_5"/>
    <property type="match status" value="1"/>
</dbReference>